<dbReference type="STRING" id="661478.OP10G_0878"/>
<dbReference type="RefSeq" id="WP_025227111.1">
    <property type="nucleotide sequence ID" value="NZ_CP007139.1"/>
</dbReference>
<reference evidence="1 2" key="1">
    <citation type="journal article" date="2014" name="PLoS ONE">
        <title>The first complete genome sequence of the class fimbriimonadia in the phylum armatimonadetes.</title>
        <authorList>
            <person name="Hu Z.Y."/>
            <person name="Wang Y.Z."/>
            <person name="Im W.T."/>
            <person name="Wang S.Y."/>
            <person name="Zhao G.P."/>
            <person name="Zheng H.J."/>
            <person name="Quan Z.X."/>
        </authorList>
    </citation>
    <scope>NUCLEOTIDE SEQUENCE [LARGE SCALE GENOMIC DNA]</scope>
    <source>
        <strain evidence="1">Gsoil 348</strain>
    </source>
</reference>
<protein>
    <submittedName>
        <fullName evidence="1">Uncharacterized protein</fullName>
    </submittedName>
</protein>
<gene>
    <name evidence="1" type="ORF">OP10G_0878</name>
</gene>
<dbReference type="Proteomes" id="UP000027982">
    <property type="component" value="Chromosome"/>
</dbReference>
<dbReference type="EMBL" id="CP007139">
    <property type="protein sequence ID" value="AIE84246.1"/>
    <property type="molecule type" value="Genomic_DNA"/>
</dbReference>
<keyword evidence="2" id="KW-1185">Reference proteome</keyword>
<organism evidence="1 2">
    <name type="scientific">Fimbriimonas ginsengisoli Gsoil 348</name>
    <dbReference type="NCBI Taxonomy" id="661478"/>
    <lineage>
        <taxon>Bacteria</taxon>
        <taxon>Bacillati</taxon>
        <taxon>Armatimonadota</taxon>
        <taxon>Fimbriimonadia</taxon>
        <taxon>Fimbriimonadales</taxon>
        <taxon>Fimbriimonadaceae</taxon>
        <taxon>Fimbriimonas</taxon>
    </lineage>
</organism>
<dbReference type="KEGG" id="fgi:OP10G_0878"/>
<dbReference type="HOGENOM" id="CLU_1174008_0_0_0"/>
<proteinExistence type="predicted"/>
<accession>A0A068NL91</accession>
<name>A0A068NL91_FIMGI</name>
<evidence type="ECO:0000313" key="1">
    <source>
        <dbReference type="EMBL" id="AIE84246.1"/>
    </source>
</evidence>
<evidence type="ECO:0000313" key="2">
    <source>
        <dbReference type="Proteomes" id="UP000027982"/>
    </source>
</evidence>
<dbReference type="AlphaFoldDB" id="A0A068NL91"/>
<sequence>MSGLRDLFPQRPVAGQAYIWDCDPLVVVHAEDGVAFAGKVEAEYVPDDETGRTGWVKALRATETGWTPQLRFKQRFATQQVLDFRMQKRPGLILIGEDETGEAFTWYINGEADRYLVKPPEIPAIEEVDTDAVAQILRTPIDRATWEVKTLRLLHIVREDGLCPFSGPAQIKVSPSSALPVIEHYTSLARSDLGGWPELYVLSKDPGNASGIDAHGFETTWYFDSAADQYLHSIPA</sequence>